<evidence type="ECO:0000313" key="1">
    <source>
        <dbReference type="EMBL" id="VFQ95788.1"/>
    </source>
</evidence>
<protein>
    <submittedName>
        <fullName evidence="1">Uncharacterized protein</fullName>
    </submittedName>
</protein>
<dbReference type="Proteomes" id="UP000595140">
    <property type="component" value="Unassembled WGS sequence"/>
</dbReference>
<gene>
    <name evidence="1" type="ORF">CCAM_LOCUS37564</name>
</gene>
<sequence>MAIVIQRSRDITSLLESGRHPIILGKRVTVTPFNGVSLSTRYDSVFEVNHSDPTWDRLRKWRDESLELMKNNIEAKAYKNAVIALAYPPERSKVKIGDISKSISPVNITHSN</sequence>
<organism evidence="1 2">
    <name type="scientific">Cuscuta campestris</name>
    <dbReference type="NCBI Taxonomy" id="132261"/>
    <lineage>
        <taxon>Eukaryota</taxon>
        <taxon>Viridiplantae</taxon>
        <taxon>Streptophyta</taxon>
        <taxon>Embryophyta</taxon>
        <taxon>Tracheophyta</taxon>
        <taxon>Spermatophyta</taxon>
        <taxon>Magnoliopsida</taxon>
        <taxon>eudicotyledons</taxon>
        <taxon>Gunneridae</taxon>
        <taxon>Pentapetalae</taxon>
        <taxon>asterids</taxon>
        <taxon>lamiids</taxon>
        <taxon>Solanales</taxon>
        <taxon>Convolvulaceae</taxon>
        <taxon>Cuscuteae</taxon>
        <taxon>Cuscuta</taxon>
        <taxon>Cuscuta subgen. Grammica</taxon>
        <taxon>Cuscuta sect. Cleistogrammica</taxon>
    </lineage>
</organism>
<dbReference type="AlphaFoldDB" id="A0A484N6C7"/>
<dbReference type="Gene3D" id="2.40.50.140">
    <property type="entry name" value="Nucleic acid-binding proteins"/>
    <property type="match status" value="1"/>
</dbReference>
<dbReference type="OrthoDB" id="1740937at2759"/>
<dbReference type="InterPro" id="IPR012340">
    <property type="entry name" value="NA-bd_OB-fold"/>
</dbReference>
<dbReference type="EMBL" id="OOIL02005699">
    <property type="protein sequence ID" value="VFQ95788.1"/>
    <property type="molecule type" value="Genomic_DNA"/>
</dbReference>
<accession>A0A484N6C7</accession>
<proteinExistence type="predicted"/>
<keyword evidence="2" id="KW-1185">Reference proteome</keyword>
<name>A0A484N6C7_9ASTE</name>
<reference evidence="1 2" key="1">
    <citation type="submission" date="2018-04" db="EMBL/GenBank/DDBJ databases">
        <authorList>
            <person name="Vogel A."/>
        </authorList>
    </citation>
    <scope>NUCLEOTIDE SEQUENCE [LARGE SCALE GENOMIC DNA]</scope>
</reference>
<evidence type="ECO:0000313" key="2">
    <source>
        <dbReference type="Proteomes" id="UP000595140"/>
    </source>
</evidence>